<comment type="subcellular location">
    <subcellularLocation>
        <location evidence="1">Cell membrane</location>
        <topology evidence="1">Multi-pass membrane protein</topology>
    </subcellularLocation>
</comment>
<feature type="transmembrane region" description="Helical" evidence="7">
    <location>
        <begin position="259"/>
        <end position="278"/>
    </location>
</feature>
<dbReference type="InterPro" id="IPR020846">
    <property type="entry name" value="MFS_dom"/>
</dbReference>
<dbReference type="PANTHER" id="PTHR23513:SF6">
    <property type="entry name" value="MAJOR FACILITATOR SUPERFAMILY ASSOCIATED DOMAIN-CONTAINING PROTEIN"/>
    <property type="match status" value="1"/>
</dbReference>
<dbReference type="EMBL" id="SLXK01000029">
    <property type="protein sequence ID" value="TCP23771.1"/>
    <property type="molecule type" value="Genomic_DNA"/>
</dbReference>
<proteinExistence type="predicted"/>
<keyword evidence="2" id="KW-0813">Transport</keyword>
<dbReference type="Pfam" id="PF05977">
    <property type="entry name" value="MFS_3"/>
    <property type="match status" value="1"/>
</dbReference>
<evidence type="ECO:0000313" key="9">
    <source>
        <dbReference type="EMBL" id="TCP23771.1"/>
    </source>
</evidence>
<keyword evidence="5 7" id="KW-1133">Transmembrane helix</keyword>
<comment type="caution">
    <text evidence="9">The sequence shown here is derived from an EMBL/GenBank/DDBJ whole genome shotgun (WGS) entry which is preliminary data.</text>
</comment>
<evidence type="ECO:0000256" key="7">
    <source>
        <dbReference type="SAM" id="Phobius"/>
    </source>
</evidence>
<dbReference type="GO" id="GO:0005886">
    <property type="term" value="C:plasma membrane"/>
    <property type="evidence" value="ECO:0007669"/>
    <property type="project" value="UniProtKB-SubCell"/>
</dbReference>
<gene>
    <name evidence="9" type="ORF">EV207_12949</name>
</gene>
<evidence type="ECO:0000256" key="3">
    <source>
        <dbReference type="ARBA" id="ARBA00022475"/>
    </source>
</evidence>
<organism evidence="9 10">
    <name type="scientific">Scopulibacillus darangshiensis</name>
    <dbReference type="NCBI Taxonomy" id="442528"/>
    <lineage>
        <taxon>Bacteria</taxon>
        <taxon>Bacillati</taxon>
        <taxon>Bacillota</taxon>
        <taxon>Bacilli</taxon>
        <taxon>Bacillales</taxon>
        <taxon>Sporolactobacillaceae</taxon>
        <taxon>Scopulibacillus</taxon>
    </lineage>
</organism>
<dbReference type="Proteomes" id="UP000295416">
    <property type="component" value="Unassembled WGS sequence"/>
</dbReference>
<dbReference type="SUPFAM" id="SSF103473">
    <property type="entry name" value="MFS general substrate transporter"/>
    <property type="match status" value="1"/>
</dbReference>
<dbReference type="InterPro" id="IPR010290">
    <property type="entry name" value="TM_effector"/>
</dbReference>
<keyword evidence="10" id="KW-1185">Reference proteome</keyword>
<evidence type="ECO:0000256" key="4">
    <source>
        <dbReference type="ARBA" id="ARBA00022692"/>
    </source>
</evidence>
<sequence>MGIPRIITSLGFKGFRLLWLSTALGNSGKWAFTVAASWAIFSLTHSTSLVGAVMFASMIPSVLFTPLAGVLADIFNRRYLYSFSLFISALATGCLAVFQSIGYASPYLIIVCSFLMGAAISFQMTCTNALMPDLVPKSVLYNASALQGSVQQGAQFLGSLLASPLLVLFGPNVVFILCFILYTSAGILSLWIHLKQPSINTESFQVSRLLRPIGQGFAYIINKRLIGLIILLVGLHCFLTMSYTSLLPEFISHHLNAKSGVYGTLVMFVGLGAMLGTLSTAAISTARAKGFLYVITAAGSGLSLYIMGFVHMPLTAFLIGIMIGGTQAVFMALSLSFVLERTDIKYTGRVAGAYNVTAQGLMAIANFLYGPLSKIIPPNINMMITGGSFVIIAVLFLALSVHLKTLYQKSSGAKKIKGKGVM</sequence>
<keyword evidence="6 7" id="KW-0472">Membrane</keyword>
<feature type="transmembrane region" description="Helical" evidence="7">
    <location>
        <begin position="290"/>
        <end position="310"/>
    </location>
</feature>
<dbReference type="GO" id="GO:0022857">
    <property type="term" value="F:transmembrane transporter activity"/>
    <property type="evidence" value="ECO:0007669"/>
    <property type="project" value="InterPro"/>
</dbReference>
<dbReference type="Gene3D" id="1.20.1250.20">
    <property type="entry name" value="MFS general substrate transporter like domains"/>
    <property type="match status" value="1"/>
</dbReference>
<feature type="transmembrane region" description="Helical" evidence="7">
    <location>
        <begin position="351"/>
        <end position="369"/>
    </location>
</feature>
<keyword evidence="3" id="KW-1003">Cell membrane</keyword>
<feature type="transmembrane region" description="Helical" evidence="7">
    <location>
        <begin position="47"/>
        <end position="72"/>
    </location>
</feature>
<protein>
    <submittedName>
        <fullName evidence="9">MFS-type transporter involved in bile tolerance (Atg22 family)</fullName>
    </submittedName>
</protein>
<feature type="domain" description="Major facilitator superfamily (MFS) profile" evidence="8">
    <location>
        <begin position="1"/>
        <end position="411"/>
    </location>
</feature>
<evidence type="ECO:0000259" key="8">
    <source>
        <dbReference type="PROSITE" id="PS50850"/>
    </source>
</evidence>
<dbReference type="AlphaFoldDB" id="A0A4R2NQN5"/>
<dbReference type="PANTHER" id="PTHR23513">
    <property type="entry name" value="INTEGRAL MEMBRANE EFFLUX PROTEIN-RELATED"/>
    <property type="match status" value="1"/>
</dbReference>
<evidence type="ECO:0000313" key="10">
    <source>
        <dbReference type="Proteomes" id="UP000295416"/>
    </source>
</evidence>
<dbReference type="RefSeq" id="WP_165886984.1">
    <property type="nucleotide sequence ID" value="NZ_SLXK01000029.1"/>
</dbReference>
<evidence type="ECO:0000256" key="2">
    <source>
        <dbReference type="ARBA" id="ARBA00022448"/>
    </source>
</evidence>
<feature type="transmembrane region" description="Helical" evidence="7">
    <location>
        <begin position="316"/>
        <end position="339"/>
    </location>
</feature>
<accession>A0A4R2NQN5</accession>
<evidence type="ECO:0000256" key="5">
    <source>
        <dbReference type="ARBA" id="ARBA00022989"/>
    </source>
</evidence>
<evidence type="ECO:0000256" key="1">
    <source>
        <dbReference type="ARBA" id="ARBA00004651"/>
    </source>
</evidence>
<name>A0A4R2NQN5_9BACL</name>
<feature type="transmembrane region" description="Helical" evidence="7">
    <location>
        <begin position="79"/>
        <end position="101"/>
    </location>
</feature>
<reference evidence="9 10" key="1">
    <citation type="submission" date="2019-03" db="EMBL/GenBank/DDBJ databases">
        <title>Genomic Encyclopedia of Type Strains, Phase IV (KMG-IV): sequencing the most valuable type-strain genomes for metagenomic binning, comparative biology and taxonomic classification.</title>
        <authorList>
            <person name="Goeker M."/>
        </authorList>
    </citation>
    <scope>NUCLEOTIDE SEQUENCE [LARGE SCALE GENOMIC DNA]</scope>
    <source>
        <strain evidence="9 10">DSM 19377</strain>
    </source>
</reference>
<feature type="transmembrane region" description="Helical" evidence="7">
    <location>
        <begin position="389"/>
        <end position="407"/>
    </location>
</feature>
<dbReference type="CDD" id="cd06173">
    <property type="entry name" value="MFS_MefA_like"/>
    <property type="match status" value="1"/>
</dbReference>
<keyword evidence="4 7" id="KW-0812">Transmembrane</keyword>
<dbReference type="PROSITE" id="PS50850">
    <property type="entry name" value="MFS"/>
    <property type="match status" value="1"/>
</dbReference>
<evidence type="ECO:0000256" key="6">
    <source>
        <dbReference type="ARBA" id="ARBA00023136"/>
    </source>
</evidence>
<feature type="transmembrane region" description="Helical" evidence="7">
    <location>
        <begin position="107"/>
        <end position="127"/>
    </location>
</feature>
<dbReference type="InterPro" id="IPR036259">
    <property type="entry name" value="MFS_trans_sf"/>
</dbReference>
<feature type="transmembrane region" description="Helical" evidence="7">
    <location>
        <begin position="173"/>
        <end position="194"/>
    </location>
</feature>
<feature type="transmembrane region" description="Helical" evidence="7">
    <location>
        <begin position="225"/>
        <end position="247"/>
    </location>
</feature>
<feature type="transmembrane region" description="Helical" evidence="7">
    <location>
        <begin position="17"/>
        <end position="41"/>
    </location>
</feature>